<protein>
    <recommendedName>
        <fullName evidence="11">Cyclin N-terminal domain-containing protein</fullName>
    </recommendedName>
</protein>
<gene>
    <name evidence="9" type="ORF">LUZ63_008223</name>
</gene>
<dbReference type="InterPro" id="IPR048258">
    <property type="entry name" value="Cyclins_cyclin-box"/>
</dbReference>
<dbReference type="PANTHER" id="PTHR10177">
    <property type="entry name" value="CYCLINS"/>
    <property type="match status" value="1"/>
</dbReference>
<keyword evidence="4" id="KW-0131">Cell cycle</keyword>
<dbReference type="Proteomes" id="UP001151287">
    <property type="component" value="Unassembled WGS sequence"/>
</dbReference>
<dbReference type="FunFam" id="1.10.472.10:FF:000040">
    <property type="entry name" value="D6-type cyclin"/>
    <property type="match status" value="1"/>
</dbReference>
<dbReference type="FunFam" id="1.10.472.10:FF:000034">
    <property type="entry name" value="D2/4-type cyclin"/>
    <property type="match status" value="1"/>
</dbReference>
<evidence type="ECO:0000256" key="6">
    <source>
        <dbReference type="SAM" id="MobiDB-lite"/>
    </source>
</evidence>
<dbReference type="GO" id="GO:0051301">
    <property type="term" value="P:cell division"/>
    <property type="evidence" value="ECO:0007669"/>
    <property type="project" value="UniProtKB-KW"/>
</dbReference>
<comment type="similarity">
    <text evidence="1">Belongs to the cyclin family. Cyclin D subfamily.</text>
</comment>
<dbReference type="CDD" id="cd20544">
    <property type="entry name" value="CYCLIN_AtCycD-like_rpt2"/>
    <property type="match status" value="1"/>
</dbReference>
<dbReference type="SMART" id="SM00385">
    <property type="entry name" value="CYCLIN"/>
    <property type="match status" value="1"/>
</dbReference>
<dbReference type="InterPro" id="IPR004367">
    <property type="entry name" value="Cyclin_C-dom"/>
</dbReference>
<keyword evidence="10" id="KW-1185">Reference proteome</keyword>
<dbReference type="SUPFAM" id="SSF47954">
    <property type="entry name" value="Cyclin-like"/>
    <property type="match status" value="2"/>
</dbReference>
<reference evidence="9" key="1">
    <citation type="journal article" date="2022" name="Cell">
        <title>Repeat-based holocentromeres influence genome architecture and karyotype evolution.</title>
        <authorList>
            <person name="Hofstatter P.G."/>
            <person name="Thangavel G."/>
            <person name="Lux T."/>
            <person name="Neumann P."/>
            <person name="Vondrak T."/>
            <person name="Novak P."/>
            <person name="Zhang M."/>
            <person name="Costa L."/>
            <person name="Castellani M."/>
            <person name="Scott A."/>
            <person name="Toegelov H."/>
            <person name="Fuchs J."/>
            <person name="Mata-Sucre Y."/>
            <person name="Dias Y."/>
            <person name="Vanzela A.L.L."/>
            <person name="Huettel B."/>
            <person name="Almeida C.C.S."/>
            <person name="Simkova H."/>
            <person name="Souza G."/>
            <person name="Pedrosa-Harand A."/>
            <person name="Macas J."/>
            <person name="Mayer K.F.X."/>
            <person name="Houben A."/>
            <person name="Marques A."/>
        </authorList>
    </citation>
    <scope>NUCLEOTIDE SEQUENCE</scope>
    <source>
        <strain evidence="9">RhyBre1mFocal</strain>
    </source>
</reference>
<dbReference type="InterPro" id="IPR006671">
    <property type="entry name" value="Cyclin_N"/>
</dbReference>
<dbReference type="InterPro" id="IPR013763">
    <property type="entry name" value="Cyclin-like_dom"/>
</dbReference>
<proteinExistence type="inferred from homology"/>
<evidence type="ECO:0000259" key="7">
    <source>
        <dbReference type="SMART" id="SM00385"/>
    </source>
</evidence>
<evidence type="ECO:0000313" key="10">
    <source>
        <dbReference type="Proteomes" id="UP001151287"/>
    </source>
</evidence>
<dbReference type="PROSITE" id="PS00292">
    <property type="entry name" value="CYCLINS"/>
    <property type="match status" value="1"/>
</dbReference>
<evidence type="ECO:0000256" key="3">
    <source>
        <dbReference type="ARBA" id="ARBA00023127"/>
    </source>
</evidence>
<dbReference type="CDD" id="cd20543">
    <property type="entry name" value="CYCLIN_AtCycD-like_rpt1"/>
    <property type="match status" value="1"/>
</dbReference>
<feature type="domain" description="Cyclin C-terminal" evidence="8">
    <location>
        <begin position="204"/>
        <end position="315"/>
    </location>
</feature>
<dbReference type="AlphaFoldDB" id="A0A9Q0CT67"/>
<keyword evidence="3 5" id="KW-0195">Cyclin</keyword>
<dbReference type="Pfam" id="PF02984">
    <property type="entry name" value="Cyclin_C"/>
    <property type="match status" value="1"/>
</dbReference>
<comment type="caution">
    <text evidence="9">The sequence shown here is derived from an EMBL/GenBank/DDBJ whole genome shotgun (WGS) entry which is preliminary data.</text>
</comment>
<dbReference type="InterPro" id="IPR039361">
    <property type="entry name" value="Cyclin"/>
</dbReference>
<organism evidence="9 10">
    <name type="scientific">Rhynchospora breviuscula</name>
    <dbReference type="NCBI Taxonomy" id="2022672"/>
    <lineage>
        <taxon>Eukaryota</taxon>
        <taxon>Viridiplantae</taxon>
        <taxon>Streptophyta</taxon>
        <taxon>Embryophyta</taxon>
        <taxon>Tracheophyta</taxon>
        <taxon>Spermatophyta</taxon>
        <taxon>Magnoliopsida</taxon>
        <taxon>Liliopsida</taxon>
        <taxon>Poales</taxon>
        <taxon>Cyperaceae</taxon>
        <taxon>Cyperoideae</taxon>
        <taxon>Rhynchosporeae</taxon>
        <taxon>Rhynchospora</taxon>
    </lineage>
</organism>
<evidence type="ECO:0000313" key="9">
    <source>
        <dbReference type="EMBL" id="KAJ1699711.1"/>
    </source>
</evidence>
<evidence type="ECO:0000256" key="4">
    <source>
        <dbReference type="ARBA" id="ARBA00023306"/>
    </source>
</evidence>
<dbReference type="EMBL" id="JAMQYH010000002">
    <property type="protein sequence ID" value="KAJ1699711.1"/>
    <property type="molecule type" value="Genomic_DNA"/>
</dbReference>
<evidence type="ECO:0000256" key="1">
    <source>
        <dbReference type="ARBA" id="ARBA00009065"/>
    </source>
</evidence>
<evidence type="ECO:0000256" key="5">
    <source>
        <dbReference type="RuleBase" id="RU000383"/>
    </source>
</evidence>
<dbReference type="OrthoDB" id="5590282at2759"/>
<keyword evidence="2" id="KW-0132">Cell division</keyword>
<dbReference type="Gene3D" id="1.10.472.10">
    <property type="entry name" value="Cyclin-like"/>
    <property type="match status" value="2"/>
</dbReference>
<feature type="domain" description="Cyclin-like" evidence="7">
    <location>
        <begin position="106"/>
        <end position="195"/>
    </location>
</feature>
<dbReference type="Pfam" id="PF00134">
    <property type="entry name" value="Cyclin_N"/>
    <property type="match status" value="1"/>
</dbReference>
<feature type="compositionally biased region" description="Polar residues" evidence="6">
    <location>
        <begin position="331"/>
        <end position="341"/>
    </location>
</feature>
<dbReference type="SMART" id="SM01332">
    <property type="entry name" value="Cyclin_C"/>
    <property type="match status" value="1"/>
</dbReference>
<sequence>MAPSYDCAASILLCAEDNNSILGFVDGDQENHEMGSLGEIDCLGPGWILGKSRGLHGNFFMDFPLQSEECIAHDLQRELDHMPMGDYAERLLKGELDASIRRDAIDWIWKVHAYFNFGPLSAYLSVNYLDRFLSVYEIPEGNAWMTQLLSVACLSLASKMEETLIPLLLDLQQVGEAKFLFEARTVQRMELLVLSTLKFRMQAVTPFSFVDYFLHKFSDGSGPKKFLILQSADLILTMIKGIDFLEFKPSELAAAAALTVLEEFQSIETENAFATCVYLEKDRVLNCYEMIQNKVRMRLSATKISDSLVSFVPDSPIAVLEAPCLSHTTEETSIFSDPNGDSRSPISKRRRISR</sequence>
<evidence type="ECO:0000259" key="8">
    <source>
        <dbReference type="SMART" id="SM01332"/>
    </source>
</evidence>
<name>A0A9Q0CT67_9POAL</name>
<accession>A0A9Q0CT67</accession>
<evidence type="ECO:0000256" key="2">
    <source>
        <dbReference type="ARBA" id="ARBA00022618"/>
    </source>
</evidence>
<evidence type="ECO:0008006" key="11">
    <source>
        <dbReference type="Google" id="ProtNLM"/>
    </source>
</evidence>
<dbReference type="InterPro" id="IPR036915">
    <property type="entry name" value="Cyclin-like_sf"/>
</dbReference>
<feature type="region of interest" description="Disordered" evidence="6">
    <location>
        <begin position="331"/>
        <end position="354"/>
    </location>
</feature>